<evidence type="ECO:0000313" key="2">
    <source>
        <dbReference type="Proteomes" id="UP000032180"/>
    </source>
</evidence>
<reference evidence="1 2" key="1">
    <citation type="submission" date="2012-08" db="EMBL/GenBank/DDBJ databases">
        <title>Oryza genome evolution.</title>
        <authorList>
            <person name="Wing R.A."/>
        </authorList>
    </citation>
    <scope>NUCLEOTIDE SEQUENCE</scope>
</reference>
<dbReference type="HOGENOM" id="CLU_2213708_0_0_1"/>
<proteinExistence type="predicted"/>
<keyword evidence="2" id="KW-1185">Reference proteome</keyword>
<dbReference type="EnsemblPlants" id="LPERR12G15150.1">
    <property type="protein sequence ID" value="LPERR12G15150.1"/>
    <property type="gene ID" value="LPERR12G15150"/>
</dbReference>
<evidence type="ECO:0000313" key="1">
    <source>
        <dbReference type="EnsemblPlants" id="LPERR12G15150.1"/>
    </source>
</evidence>
<dbReference type="Proteomes" id="UP000032180">
    <property type="component" value="Chromosome 12"/>
</dbReference>
<protein>
    <submittedName>
        <fullName evidence="1">Uncharacterized protein</fullName>
    </submittedName>
</protein>
<name>A0A0D9Y171_9ORYZ</name>
<dbReference type="Gramene" id="LPERR12G15150.1">
    <property type="protein sequence ID" value="LPERR12G15150.1"/>
    <property type="gene ID" value="LPERR12G15150"/>
</dbReference>
<reference evidence="1" key="3">
    <citation type="submission" date="2015-04" db="UniProtKB">
        <authorList>
            <consortium name="EnsemblPlants"/>
        </authorList>
    </citation>
    <scope>IDENTIFICATION</scope>
</reference>
<organism evidence="1 2">
    <name type="scientific">Leersia perrieri</name>
    <dbReference type="NCBI Taxonomy" id="77586"/>
    <lineage>
        <taxon>Eukaryota</taxon>
        <taxon>Viridiplantae</taxon>
        <taxon>Streptophyta</taxon>
        <taxon>Embryophyta</taxon>
        <taxon>Tracheophyta</taxon>
        <taxon>Spermatophyta</taxon>
        <taxon>Magnoliopsida</taxon>
        <taxon>Liliopsida</taxon>
        <taxon>Poales</taxon>
        <taxon>Poaceae</taxon>
        <taxon>BOP clade</taxon>
        <taxon>Oryzoideae</taxon>
        <taxon>Oryzeae</taxon>
        <taxon>Oryzinae</taxon>
        <taxon>Leersia</taxon>
    </lineage>
</organism>
<reference evidence="2" key="2">
    <citation type="submission" date="2013-12" db="EMBL/GenBank/DDBJ databases">
        <authorList>
            <person name="Yu Y."/>
            <person name="Lee S."/>
            <person name="de Baynast K."/>
            <person name="Wissotski M."/>
            <person name="Liu L."/>
            <person name="Talag J."/>
            <person name="Goicoechea J."/>
            <person name="Angelova A."/>
            <person name="Jetty R."/>
            <person name="Kudrna D."/>
            <person name="Golser W."/>
            <person name="Rivera L."/>
            <person name="Zhang J."/>
            <person name="Wing R."/>
        </authorList>
    </citation>
    <scope>NUCLEOTIDE SEQUENCE</scope>
</reference>
<sequence length="107" mass="11770">MALLDLNLAPDEGDKEDLPALNEAIHVDAPIHEDDQVEGDDQGGGNRVLLPVDLNFDASELQEDMQPDGDDAFEQVFNVNGGPNPAVFPFDPNFYVYEDDLQMHSVT</sequence>
<accession>A0A0D9Y171</accession>
<dbReference type="AlphaFoldDB" id="A0A0D9Y171"/>